<name>A0A914CDM2_9BILA</name>
<feature type="region of interest" description="Disordered" evidence="1">
    <location>
        <begin position="77"/>
        <end position="129"/>
    </location>
</feature>
<dbReference type="AlphaFoldDB" id="A0A914CDM2"/>
<evidence type="ECO:0000256" key="1">
    <source>
        <dbReference type="SAM" id="MobiDB-lite"/>
    </source>
</evidence>
<evidence type="ECO:0000313" key="2">
    <source>
        <dbReference type="Proteomes" id="UP000887540"/>
    </source>
</evidence>
<feature type="region of interest" description="Disordered" evidence="1">
    <location>
        <begin position="195"/>
        <end position="215"/>
    </location>
</feature>
<keyword evidence="2" id="KW-1185">Reference proteome</keyword>
<feature type="compositionally biased region" description="Low complexity" evidence="1">
    <location>
        <begin position="23"/>
        <end position="41"/>
    </location>
</feature>
<protein>
    <submittedName>
        <fullName evidence="3">Uncharacterized protein</fullName>
    </submittedName>
</protein>
<feature type="region of interest" description="Disordered" evidence="1">
    <location>
        <begin position="22"/>
        <end position="48"/>
    </location>
</feature>
<feature type="compositionally biased region" description="Low complexity" evidence="1">
    <location>
        <begin position="80"/>
        <end position="98"/>
    </location>
</feature>
<reference evidence="3" key="1">
    <citation type="submission" date="2022-11" db="UniProtKB">
        <authorList>
            <consortium name="WormBaseParasite"/>
        </authorList>
    </citation>
    <scope>IDENTIFICATION</scope>
</reference>
<dbReference type="Proteomes" id="UP000887540">
    <property type="component" value="Unplaced"/>
</dbReference>
<accession>A0A914CDM2</accession>
<proteinExistence type="predicted"/>
<feature type="compositionally biased region" description="Polar residues" evidence="1">
    <location>
        <begin position="105"/>
        <end position="121"/>
    </location>
</feature>
<sequence>MCMFIMARKRATTESRIQSALHRNLANSRSSSRGRSNLPGNESPPRVFTLPIYPFDAELPKYDDAIKFPPSYEEALRMRSSPTSTSHTPLSPTTSLTSAIARTGSEASDSTASTSVNSNRSESPKPGRSVAVTIEEENLEDTNVQNRNISRSVSVPKIEIINEKEISRPETLSKVIETPCPTSSDYEVNKKVEYARNHNKSDSSSSTKYGDVFNV</sequence>
<evidence type="ECO:0000313" key="3">
    <source>
        <dbReference type="WBParaSite" id="ACRNAN_Path_832.g3185.t1"/>
    </source>
</evidence>
<dbReference type="WBParaSite" id="ACRNAN_Path_832.g3185.t1">
    <property type="protein sequence ID" value="ACRNAN_Path_832.g3185.t1"/>
    <property type="gene ID" value="ACRNAN_Path_832.g3185"/>
</dbReference>
<organism evidence="2 3">
    <name type="scientific">Acrobeloides nanus</name>
    <dbReference type="NCBI Taxonomy" id="290746"/>
    <lineage>
        <taxon>Eukaryota</taxon>
        <taxon>Metazoa</taxon>
        <taxon>Ecdysozoa</taxon>
        <taxon>Nematoda</taxon>
        <taxon>Chromadorea</taxon>
        <taxon>Rhabditida</taxon>
        <taxon>Tylenchina</taxon>
        <taxon>Cephalobomorpha</taxon>
        <taxon>Cephaloboidea</taxon>
        <taxon>Cephalobidae</taxon>
        <taxon>Acrobeloides</taxon>
    </lineage>
</organism>